<evidence type="ECO:0000256" key="12">
    <source>
        <dbReference type="ARBA" id="ARBA00023012"/>
    </source>
</evidence>
<dbReference type="Pfam" id="PF13426">
    <property type="entry name" value="PAS_9"/>
    <property type="match status" value="1"/>
</dbReference>
<evidence type="ECO:0000313" key="24">
    <source>
        <dbReference type="Proteomes" id="UP000297891"/>
    </source>
</evidence>
<accession>A0A2M9XZ63</accession>
<dbReference type="FunFam" id="1.10.287.130:FF:000002">
    <property type="entry name" value="Two-component osmosensing histidine kinase"/>
    <property type="match status" value="1"/>
</dbReference>
<dbReference type="PROSITE" id="PS50112">
    <property type="entry name" value="PAS"/>
    <property type="match status" value="1"/>
</dbReference>
<dbReference type="InterPro" id="IPR011006">
    <property type="entry name" value="CheY-like_superfamily"/>
</dbReference>
<dbReference type="InterPro" id="IPR000014">
    <property type="entry name" value="PAS"/>
</dbReference>
<keyword evidence="11" id="KW-1133">Transmembrane helix</keyword>
<dbReference type="Gene3D" id="1.20.120.160">
    <property type="entry name" value="HPT domain"/>
    <property type="match status" value="1"/>
</dbReference>
<keyword evidence="10" id="KW-0067">ATP-binding</keyword>
<dbReference type="OrthoDB" id="9813394at2"/>
<comment type="caution">
    <text evidence="23">The sequence shown here is derived from an EMBL/GenBank/DDBJ whole genome shotgun (WGS) entry which is preliminary data.</text>
</comment>
<name>A0A2M9XZ63_9LEPT</name>
<sequence length="836" mass="93746">METKELRAKTIPKKKIKNQFDFKTIFEALPELYMLLDLDLNIIDVSDAYARATLIQREKVIGHNIFEVFPDNPNDIHADGVKQLRFSLMQVVNYKTSSTMTMQKYDIRKPDGSGFEVRYWSPRNSPVLDANGNLICIVHRAEDVTEFVYLKQQKIEQSEVTDEMHDRIAKMESEVYTRAKDVIEKNEALLNSEQNLSTTLRSIGDAVLTTDEFGKVNRLNPVAEELTGWKEIEAIGRKVDDILRLVHAQTNLPKEITIAEVLATGKPKGDSQDSILIHRSGRRINVSINCAPIKNKQDKTIGFILVFRDITEEFAAKAFLEKAKENAELANKAKDSFLATMSHEIRTPLSGLIGMLELLSQTNLSSDQKSMVQNSLGSGNSLLRILSDILDWSKIEEGKLELSLQPTSISQLVSDVVTTYSHIASSKGLTLTYTIDENILSAHIVDPLRLSQIINNFVSNGIKFTGRGSIKVSAQLVKNLTHAQQIQFSVTDTGIGLSKKDQSRLFQTYTQATADTARLYGGTGLGLAICRRLADLLDGALAIDSTPGIGSTFSITMSLPTVDLDLDNVSSLVTEDSSIEPIVHSQSYTPKILVVDDHSVNLELLVRQLEMFGLQVDSAEDGDKAMLLWLTNKYDLIITDCHMPIKDGYMLTKEIRNIESFSYQKRIPIIGYTANVLSEENEHCLSVGMDEVMIKPARLTNLRQTLLKWLPTIIYPVQTNTFDTLISTESPIDISELKNIVSDKKDQISILKKFKSHHQNDLRKLIDELTMMNYSESARLAHRLKGASQVAGARDLVNGYIKIELFIKGNEFDKALKEIEIMKDDVLNIESFIDIL</sequence>
<feature type="domain" description="HPt" evidence="22">
    <location>
        <begin position="743"/>
        <end position="836"/>
    </location>
</feature>
<dbReference type="SMART" id="SM00448">
    <property type="entry name" value="REC"/>
    <property type="match status" value="1"/>
</dbReference>
<organism evidence="23 24">
    <name type="scientific">Leptospira brenneri</name>
    <dbReference type="NCBI Taxonomy" id="2023182"/>
    <lineage>
        <taxon>Bacteria</taxon>
        <taxon>Pseudomonadati</taxon>
        <taxon>Spirochaetota</taxon>
        <taxon>Spirochaetia</taxon>
        <taxon>Leptospirales</taxon>
        <taxon>Leptospiraceae</taxon>
        <taxon>Leptospira</taxon>
    </lineage>
</organism>
<dbReference type="InterPro" id="IPR035965">
    <property type="entry name" value="PAS-like_dom_sf"/>
</dbReference>
<keyword evidence="5 17" id="KW-0597">Phosphoprotein</keyword>
<evidence type="ECO:0000256" key="11">
    <source>
        <dbReference type="ARBA" id="ARBA00022989"/>
    </source>
</evidence>
<dbReference type="PANTHER" id="PTHR45339:SF1">
    <property type="entry name" value="HYBRID SIGNAL TRANSDUCTION HISTIDINE KINASE J"/>
    <property type="match status" value="1"/>
</dbReference>
<dbReference type="InterPro" id="IPR036890">
    <property type="entry name" value="HATPase_C_sf"/>
</dbReference>
<dbReference type="EMBL" id="RQFP01000001">
    <property type="protein sequence ID" value="TGK95574.1"/>
    <property type="molecule type" value="Genomic_DNA"/>
</dbReference>
<evidence type="ECO:0000256" key="16">
    <source>
        <dbReference type="PROSITE-ProRule" id="PRU00110"/>
    </source>
</evidence>
<dbReference type="Gene3D" id="3.30.565.10">
    <property type="entry name" value="Histidine kinase-like ATPase, C-terminal domain"/>
    <property type="match status" value="1"/>
</dbReference>
<evidence type="ECO:0000256" key="14">
    <source>
        <dbReference type="ARBA" id="ARBA00064003"/>
    </source>
</evidence>
<dbReference type="InterPro" id="IPR005467">
    <property type="entry name" value="His_kinase_dom"/>
</dbReference>
<evidence type="ECO:0000256" key="1">
    <source>
        <dbReference type="ARBA" id="ARBA00000085"/>
    </source>
</evidence>
<evidence type="ECO:0000259" key="21">
    <source>
        <dbReference type="PROSITE" id="PS50113"/>
    </source>
</evidence>
<feature type="domain" description="Histidine kinase" evidence="18">
    <location>
        <begin position="340"/>
        <end position="561"/>
    </location>
</feature>
<dbReference type="AlphaFoldDB" id="A0A2M9XZ63"/>
<evidence type="ECO:0000259" key="19">
    <source>
        <dbReference type="PROSITE" id="PS50110"/>
    </source>
</evidence>
<keyword evidence="6" id="KW-0808">Transferase</keyword>
<evidence type="ECO:0000256" key="6">
    <source>
        <dbReference type="ARBA" id="ARBA00022679"/>
    </source>
</evidence>
<dbReference type="InterPro" id="IPR004358">
    <property type="entry name" value="Sig_transdc_His_kin-like_C"/>
</dbReference>
<dbReference type="PRINTS" id="PR00344">
    <property type="entry name" value="BCTRLSENSOR"/>
</dbReference>
<dbReference type="SUPFAM" id="SSF55785">
    <property type="entry name" value="PYP-like sensor domain (PAS domain)"/>
    <property type="match status" value="2"/>
</dbReference>
<dbReference type="EC" id="2.7.13.3" evidence="3"/>
<evidence type="ECO:0000256" key="10">
    <source>
        <dbReference type="ARBA" id="ARBA00022840"/>
    </source>
</evidence>
<proteinExistence type="predicted"/>
<feature type="domain" description="Response regulatory" evidence="19">
    <location>
        <begin position="591"/>
        <end position="710"/>
    </location>
</feature>
<dbReference type="Pfam" id="PF00512">
    <property type="entry name" value="HisKA"/>
    <property type="match status" value="1"/>
</dbReference>
<dbReference type="InterPro" id="IPR003594">
    <property type="entry name" value="HATPase_dom"/>
</dbReference>
<comment type="catalytic activity">
    <reaction evidence="1">
        <text>ATP + protein L-histidine = ADP + protein N-phospho-L-histidine.</text>
        <dbReference type="EC" id="2.7.13.3"/>
    </reaction>
</comment>
<keyword evidence="9" id="KW-0418">Kinase</keyword>
<gene>
    <name evidence="23" type="ORF">EHQ30_02750</name>
</gene>
<evidence type="ECO:0000256" key="17">
    <source>
        <dbReference type="PROSITE-ProRule" id="PRU00169"/>
    </source>
</evidence>
<dbReference type="SMART" id="SM00388">
    <property type="entry name" value="HisKA"/>
    <property type="match status" value="1"/>
</dbReference>
<dbReference type="Proteomes" id="UP000297891">
    <property type="component" value="Unassembled WGS sequence"/>
</dbReference>
<dbReference type="InterPro" id="IPR013767">
    <property type="entry name" value="PAS_fold"/>
</dbReference>
<protein>
    <recommendedName>
        <fullName evidence="15">Sensory/regulatory protein RpfC</fullName>
        <ecNumber evidence="3">2.7.13.3</ecNumber>
    </recommendedName>
</protein>
<keyword evidence="8" id="KW-0547">Nucleotide-binding</keyword>
<dbReference type="GO" id="GO:0006355">
    <property type="term" value="P:regulation of DNA-templated transcription"/>
    <property type="evidence" value="ECO:0007669"/>
    <property type="project" value="InterPro"/>
</dbReference>
<dbReference type="InterPro" id="IPR036097">
    <property type="entry name" value="HisK_dim/P_sf"/>
</dbReference>
<evidence type="ECO:0000256" key="7">
    <source>
        <dbReference type="ARBA" id="ARBA00022692"/>
    </source>
</evidence>
<dbReference type="PROSITE" id="PS50894">
    <property type="entry name" value="HPT"/>
    <property type="match status" value="1"/>
</dbReference>
<dbReference type="Pfam" id="PF01627">
    <property type="entry name" value="Hpt"/>
    <property type="match status" value="1"/>
</dbReference>
<evidence type="ECO:0000256" key="3">
    <source>
        <dbReference type="ARBA" id="ARBA00012438"/>
    </source>
</evidence>
<evidence type="ECO:0000256" key="13">
    <source>
        <dbReference type="ARBA" id="ARBA00023136"/>
    </source>
</evidence>
<dbReference type="SUPFAM" id="SSF47384">
    <property type="entry name" value="Homodimeric domain of signal transducing histidine kinase"/>
    <property type="match status" value="1"/>
</dbReference>
<dbReference type="PANTHER" id="PTHR45339">
    <property type="entry name" value="HYBRID SIGNAL TRANSDUCTION HISTIDINE KINASE J"/>
    <property type="match status" value="1"/>
</dbReference>
<dbReference type="Gene3D" id="1.10.287.130">
    <property type="match status" value="1"/>
</dbReference>
<dbReference type="PROSITE" id="PS50113">
    <property type="entry name" value="PAC"/>
    <property type="match status" value="2"/>
</dbReference>
<dbReference type="GO" id="GO:0000155">
    <property type="term" value="F:phosphorelay sensor kinase activity"/>
    <property type="evidence" value="ECO:0007669"/>
    <property type="project" value="InterPro"/>
</dbReference>
<feature type="modified residue" description="4-aspartylphosphate" evidence="17">
    <location>
        <position position="640"/>
    </location>
</feature>
<dbReference type="Gene3D" id="3.40.50.2300">
    <property type="match status" value="1"/>
</dbReference>
<dbReference type="SMART" id="SM00387">
    <property type="entry name" value="HATPase_c"/>
    <property type="match status" value="1"/>
</dbReference>
<dbReference type="InterPro" id="IPR001789">
    <property type="entry name" value="Sig_transdc_resp-reg_receiver"/>
</dbReference>
<dbReference type="RefSeq" id="WP_100791784.1">
    <property type="nucleotide sequence ID" value="NZ_NPDQ01000007.1"/>
</dbReference>
<evidence type="ECO:0000256" key="15">
    <source>
        <dbReference type="ARBA" id="ARBA00068150"/>
    </source>
</evidence>
<dbReference type="SUPFAM" id="SSF52172">
    <property type="entry name" value="CheY-like"/>
    <property type="match status" value="1"/>
</dbReference>
<dbReference type="GO" id="GO:0005886">
    <property type="term" value="C:plasma membrane"/>
    <property type="evidence" value="ECO:0007669"/>
    <property type="project" value="UniProtKB-SubCell"/>
</dbReference>
<feature type="modified residue" description="Phosphohistidine" evidence="16">
    <location>
        <position position="782"/>
    </location>
</feature>
<feature type="domain" description="PAS" evidence="20">
    <location>
        <begin position="192"/>
        <end position="249"/>
    </location>
</feature>
<keyword evidence="7" id="KW-0812">Transmembrane</keyword>
<dbReference type="Gene3D" id="3.30.450.20">
    <property type="entry name" value="PAS domain"/>
    <property type="match status" value="2"/>
</dbReference>
<evidence type="ECO:0000313" key="23">
    <source>
        <dbReference type="EMBL" id="TGK95574.1"/>
    </source>
</evidence>
<dbReference type="PROSITE" id="PS50109">
    <property type="entry name" value="HIS_KIN"/>
    <property type="match status" value="1"/>
</dbReference>
<keyword evidence="4" id="KW-1003">Cell membrane</keyword>
<dbReference type="InterPro" id="IPR003661">
    <property type="entry name" value="HisK_dim/P_dom"/>
</dbReference>
<dbReference type="GO" id="GO:0005524">
    <property type="term" value="F:ATP binding"/>
    <property type="evidence" value="ECO:0007669"/>
    <property type="project" value="UniProtKB-KW"/>
</dbReference>
<dbReference type="Pfam" id="PF02518">
    <property type="entry name" value="HATPase_c"/>
    <property type="match status" value="1"/>
</dbReference>
<evidence type="ECO:0000259" key="20">
    <source>
        <dbReference type="PROSITE" id="PS50112"/>
    </source>
</evidence>
<dbReference type="FunFam" id="3.30.565.10:FF:000010">
    <property type="entry name" value="Sensor histidine kinase RcsC"/>
    <property type="match status" value="1"/>
</dbReference>
<dbReference type="CDD" id="cd00082">
    <property type="entry name" value="HisKA"/>
    <property type="match status" value="1"/>
</dbReference>
<keyword evidence="12" id="KW-0902">Two-component regulatory system</keyword>
<dbReference type="CDD" id="cd00130">
    <property type="entry name" value="PAS"/>
    <property type="match status" value="2"/>
</dbReference>
<feature type="domain" description="PAC" evidence="21">
    <location>
        <begin position="101"/>
        <end position="156"/>
    </location>
</feature>
<dbReference type="SMART" id="SM00091">
    <property type="entry name" value="PAS"/>
    <property type="match status" value="2"/>
</dbReference>
<dbReference type="CDD" id="cd16922">
    <property type="entry name" value="HATPase_EvgS-ArcB-TorS-like"/>
    <property type="match status" value="1"/>
</dbReference>
<dbReference type="PROSITE" id="PS50110">
    <property type="entry name" value="RESPONSE_REGULATORY"/>
    <property type="match status" value="1"/>
</dbReference>
<comment type="subunit">
    <text evidence="14">At low DSF concentrations, interacts with RpfF.</text>
</comment>
<evidence type="ECO:0000256" key="2">
    <source>
        <dbReference type="ARBA" id="ARBA00004651"/>
    </source>
</evidence>
<evidence type="ECO:0000256" key="9">
    <source>
        <dbReference type="ARBA" id="ARBA00022777"/>
    </source>
</evidence>
<evidence type="ECO:0000259" key="22">
    <source>
        <dbReference type="PROSITE" id="PS50894"/>
    </source>
</evidence>
<reference evidence="23" key="1">
    <citation type="journal article" date="2019" name="PLoS Negl. Trop. Dis.">
        <title>Revisiting the worldwide diversity of Leptospira species in the environment.</title>
        <authorList>
            <person name="Vincent A.T."/>
            <person name="Schiettekatte O."/>
            <person name="Bourhy P."/>
            <person name="Veyrier F.J."/>
            <person name="Picardeau M."/>
        </authorList>
    </citation>
    <scope>NUCLEOTIDE SEQUENCE [LARGE SCALE GENOMIC DNA]</scope>
    <source>
        <strain evidence="23">201800277</strain>
    </source>
</reference>
<dbReference type="Pfam" id="PF00072">
    <property type="entry name" value="Response_reg"/>
    <property type="match status" value="1"/>
</dbReference>
<dbReference type="InterPro" id="IPR000700">
    <property type="entry name" value="PAS-assoc_C"/>
</dbReference>
<comment type="subcellular location">
    <subcellularLocation>
        <location evidence="2">Cell membrane</location>
        <topology evidence="2">Multi-pass membrane protein</topology>
    </subcellularLocation>
</comment>
<evidence type="ECO:0000256" key="4">
    <source>
        <dbReference type="ARBA" id="ARBA00022475"/>
    </source>
</evidence>
<dbReference type="SUPFAM" id="SSF55874">
    <property type="entry name" value="ATPase domain of HSP90 chaperone/DNA topoisomerase II/histidine kinase"/>
    <property type="match status" value="1"/>
</dbReference>
<keyword evidence="13" id="KW-0472">Membrane</keyword>
<keyword evidence="24" id="KW-1185">Reference proteome</keyword>
<dbReference type="Pfam" id="PF00989">
    <property type="entry name" value="PAS"/>
    <property type="match status" value="1"/>
</dbReference>
<evidence type="ECO:0000256" key="8">
    <source>
        <dbReference type="ARBA" id="ARBA00022741"/>
    </source>
</evidence>
<dbReference type="NCBIfam" id="TIGR00229">
    <property type="entry name" value="sensory_box"/>
    <property type="match status" value="2"/>
</dbReference>
<feature type="domain" description="PAC" evidence="21">
    <location>
        <begin position="270"/>
        <end position="322"/>
    </location>
</feature>
<dbReference type="InterPro" id="IPR036641">
    <property type="entry name" value="HPT_dom_sf"/>
</dbReference>
<dbReference type="InterPro" id="IPR001610">
    <property type="entry name" value="PAC"/>
</dbReference>
<dbReference type="InterPro" id="IPR008207">
    <property type="entry name" value="Sig_transdc_His_kin_Hpt_dom"/>
</dbReference>
<dbReference type="CDD" id="cd17546">
    <property type="entry name" value="REC_hyHK_CKI1_RcsC-like"/>
    <property type="match status" value="1"/>
</dbReference>
<dbReference type="SUPFAM" id="SSF47226">
    <property type="entry name" value="Histidine-containing phosphotransfer domain, HPT domain"/>
    <property type="match status" value="1"/>
</dbReference>
<evidence type="ECO:0000256" key="5">
    <source>
        <dbReference type="ARBA" id="ARBA00022553"/>
    </source>
</evidence>
<evidence type="ECO:0000259" key="18">
    <source>
        <dbReference type="PROSITE" id="PS50109"/>
    </source>
</evidence>
<dbReference type="SMART" id="SM00086">
    <property type="entry name" value="PAC"/>
    <property type="match status" value="2"/>
</dbReference>